<dbReference type="Pfam" id="PF13649">
    <property type="entry name" value="Methyltransf_25"/>
    <property type="match status" value="1"/>
</dbReference>
<keyword evidence="2" id="KW-0808">Transferase</keyword>
<dbReference type="RefSeq" id="WP_089008434.1">
    <property type="nucleotide sequence ID" value="NZ_LT607411.1"/>
</dbReference>
<dbReference type="SUPFAM" id="SSF53335">
    <property type="entry name" value="S-adenosyl-L-methionine-dependent methyltransferases"/>
    <property type="match status" value="1"/>
</dbReference>
<gene>
    <name evidence="2" type="ORF">GA0074695_5035</name>
</gene>
<dbReference type="OrthoDB" id="9777638at2"/>
<dbReference type="PANTHER" id="PTHR43591:SF24">
    <property type="entry name" value="2-METHOXY-6-POLYPRENYL-1,4-BENZOQUINOL METHYLASE, MITOCHONDRIAL"/>
    <property type="match status" value="1"/>
</dbReference>
<proteinExistence type="predicted"/>
<dbReference type="GO" id="GO:0008168">
    <property type="term" value="F:methyltransferase activity"/>
    <property type="evidence" value="ECO:0007669"/>
    <property type="project" value="UniProtKB-KW"/>
</dbReference>
<dbReference type="Proteomes" id="UP000198242">
    <property type="component" value="Chromosome I"/>
</dbReference>
<sequence>MTIVNEHQEQAWNGYEGRHWAAHQARYDAINSGFNEVLLDAVGPGDGVLDLGCGNGQLTRLAARRSGAGHAVGVDLSAPMLDRARASAADEGVDNVDFVRADAQVHPFPPAAFDVALSRFGVMFFADPVAAFANVRRALRPGGRLAFVCLDDVRRGDLGAVLAPLAAHLPPAGTDGGAPGEPLSFADPDVVRGVLADAGFVDVACDPRQEAGTWGRDAADAGDFLAGWGPIQHRLGPLEPSVAERVRAALVDAMRPYEGPEGVRLRNAAWLVTARRPG</sequence>
<dbReference type="AlphaFoldDB" id="A0A1C4Z2U7"/>
<dbReference type="CDD" id="cd02440">
    <property type="entry name" value="AdoMet_MTases"/>
    <property type="match status" value="1"/>
</dbReference>
<keyword evidence="2" id="KW-0489">Methyltransferase</keyword>
<organism evidence="2 3">
    <name type="scientific">Micromonospora viridifaciens</name>
    <dbReference type="NCBI Taxonomy" id="1881"/>
    <lineage>
        <taxon>Bacteria</taxon>
        <taxon>Bacillati</taxon>
        <taxon>Actinomycetota</taxon>
        <taxon>Actinomycetes</taxon>
        <taxon>Micromonosporales</taxon>
        <taxon>Micromonosporaceae</taxon>
        <taxon>Micromonospora</taxon>
    </lineage>
</organism>
<feature type="domain" description="Methyltransferase" evidence="1">
    <location>
        <begin position="48"/>
        <end position="143"/>
    </location>
</feature>
<evidence type="ECO:0000313" key="3">
    <source>
        <dbReference type="Proteomes" id="UP000198242"/>
    </source>
</evidence>
<protein>
    <submittedName>
        <fullName evidence="2">Methyltransferase domain-containing protein</fullName>
    </submittedName>
</protein>
<dbReference type="EMBL" id="LT607411">
    <property type="protein sequence ID" value="SCF27263.1"/>
    <property type="molecule type" value="Genomic_DNA"/>
</dbReference>
<evidence type="ECO:0000259" key="1">
    <source>
        <dbReference type="Pfam" id="PF13649"/>
    </source>
</evidence>
<evidence type="ECO:0000313" key="2">
    <source>
        <dbReference type="EMBL" id="SCF27263.1"/>
    </source>
</evidence>
<dbReference type="PANTHER" id="PTHR43591">
    <property type="entry name" value="METHYLTRANSFERASE"/>
    <property type="match status" value="1"/>
</dbReference>
<accession>A0A1C4Z2U7</accession>
<dbReference type="GO" id="GO:0032259">
    <property type="term" value="P:methylation"/>
    <property type="evidence" value="ECO:0007669"/>
    <property type="project" value="UniProtKB-KW"/>
</dbReference>
<keyword evidence="3" id="KW-1185">Reference proteome</keyword>
<dbReference type="Gene3D" id="3.40.50.150">
    <property type="entry name" value="Vaccinia Virus protein VP39"/>
    <property type="match status" value="1"/>
</dbReference>
<dbReference type="InterPro" id="IPR041698">
    <property type="entry name" value="Methyltransf_25"/>
</dbReference>
<reference evidence="3" key="1">
    <citation type="submission" date="2016-06" db="EMBL/GenBank/DDBJ databases">
        <authorList>
            <person name="Varghese N."/>
            <person name="Submissions Spin"/>
        </authorList>
    </citation>
    <scope>NUCLEOTIDE SEQUENCE [LARGE SCALE GENOMIC DNA]</scope>
    <source>
        <strain evidence="3">DSM 43909</strain>
    </source>
</reference>
<name>A0A1C4Z2U7_MICVI</name>
<dbReference type="InterPro" id="IPR029063">
    <property type="entry name" value="SAM-dependent_MTases_sf"/>
</dbReference>